<protein>
    <recommendedName>
        <fullName evidence="4">Antistasin-like domain-containing protein</fullName>
    </recommendedName>
</protein>
<evidence type="ECO:0008006" key="4">
    <source>
        <dbReference type="Google" id="ProtNLM"/>
    </source>
</evidence>
<dbReference type="Gene3D" id="2.10.22.10">
    <property type="entry name" value="Antistasin, domain 1"/>
    <property type="match status" value="1"/>
</dbReference>
<dbReference type="Proteomes" id="UP001497497">
    <property type="component" value="Unassembled WGS sequence"/>
</dbReference>
<dbReference type="GO" id="GO:0004857">
    <property type="term" value="F:enzyme inhibitor activity"/>
    <property type="evidence" value="ECO:0007669"/>
    <property type="project" value="InterPro"/>
</dbReference>
<comment type="caution">
    <text evidence="2">The sequence shown here is derived from an EMBL/GenBank/DDBJ whole genome shotgun (WGS) entry which is preliminary data.</text>
</comment>
<dbReference type="InterPro" id="IPR011061">
    <property type="entry name" value="Hirudin/antistatin"/>
</dbReference>
<feature type="chain" id="PRO_5043965589" description="Antistasin-like domain-containing protein" evidence="1">
    <location>
        <begin position="19"/>
        <end position="161"/>
    </location>
</feature>
<evidence type="ECO:0000313" key="2">
    <source>
        <dbReference type="EMBL" id="CAL1535124.1"/>
    </source>
</evidence>
<name>A0AAV2HQL5_LYMST</name>
<gene>
    <name evidence="2" type="ORF">GSLYS_00009084001</name>
</gene>
<organism evidence="2 3">
    <name type="scientific">Lymnaea stagnalis</name>
    <name type="common">Great pond snail</name>
    <name type="synonym">Helix stagnalis</name>
    <dbReference type="NCBI Taxonomy" id="6523"/>
    <lineage>
        <taxon>Eukaryota</taxon>
        <taxon>Metazoa</taxon>
        <taxon>Spiralia</taxon>
        <taxon>Lophotrochozoa</taxon>
        <taxon>Mollusca</taxon>
        <taxon>Gastropoda</taxon>
        <taxon>Heterobranchia</taxon>
        <taxon>Euthyneura</taxon>
        <taxon>Panpulmonata</taxon>
        <taxon>Hygrophila</taxon>
        <taxon>Lymnaeoidea</taxon>
        <taxon>Lymnaeidae</taxon>
        <taxon>Lymnaea</taxon>
    </lineage>
</organism>
<accession>A0AAV2HQL5</accession>
<feature type="signal peptide" evidence="1">
    <location>
        <begin position="1"/>
        <end position="18"/>
    </location>
</feature>
<dbReference type="SUPFAM" id="SSF57262">
    <property type="entry name" value="Leech antihemostatic proteins"/>
    <property type="match status" value="1"/>
</dbReference>
<dbReference type="AlphaFoldDB" id="A0AAV2HQL5"/>
<dbReference type="EMBL" id="CAXITT010000192">
    <property type="protein sequence ID" value="CAL1535124.1"/>
    <property type="molecule type" value="Genomic_DNA"/>
</dbReference>
<evidence type="ECO:0000256" key="1">
    <source>
        <dbReference type="SAM" id="SignalP"/>
    </source>
</evidence>
<keyword evidence="1" id="KW-0732">Signal</keyword>
<sequence length="161" mass="17402">MWSSSLLLLMVALAVVSGSSTRTAPIRCMLHCDIGRGLVLSPSRCSCAPINGTGTSVTCPHVYCPLGSCDVFKTDALGCPTCQCECPNTKLPCPTVGCRFGSRLVTDDNGCRKCECRHSRRNRRAMSVPRRCPMRCAIRCAGGQVFDKHGCPMCRCKRPGL</sequence>
<proteinExistence type="predicted"/>
<evidence type="ECO:0000313" key="3">
    <source>
        <dbReference type="Proteomes" id="UP001497497"/>
    </source>
</evidence>
<keyword evidence="3" id="KW-1185">Reference proteome</keyword>
<reference evidence="2 3" key="1">
    <citation type="submission" date="2024-04" db="EMBL/GenBank/DDBJ databases">
        <authorList>
            <consortium name="Genoscope - CEA"/>
            <person name="William W."/>
        </authorList>
    </citation>
    <scope>NUCLEOTIDE SEQUENCE [LARGE SCALE GENOMIC DNA]</scope>
</reference>